<evidence type="ECO:0000259" key="10">
    <source>
        <dbReference type="PROSITE" id="PS51643"/>
    </source>
</evidence>
<proteinExistence type="inferred from homology"/>
<accession>A0A517QWR7</accession>
<evidence type="ECO:0000313" key="11">
    <source>
        <dbReference type="EMBL" id="QDT36037.1"/>
    </source>
</evidence>
<dbReference type="GO" id="GO:0005524">
    <property type="term" value="F:ATP binding"/>
    <property type="evidence" value="ECO:0007669"/>
    <property type="project" value="UniProtKB-KW"/>
</dbReference>
<dbReference type="GO" id="GO:0016787">
    <property type="term" value="F:hydrolase activity"/>
    <property type="evidence" value="ECO:0007669"/>
    <property type="project" value="UniProtKB-KW"/>
</dbReference>
<dbReference type="Proteomes" id="UP000317318">
    <property type="component" value="Chromosome"/>
</dbReference>
<evidence type="ECO:0000256" key="1">
    <source>
        <dbReference type="ARBA" id="ARBA00006847"/>
    </source>
</evidence>
<dbReference type="EC" id="3.1.-.-" evidence="11"/>
<feature type="region of interest" description="Disordered" evidence="9">
    <location>
        <begin position="600"/>
        <end position="622"/>
    </location>
</feature>
<dbReference type="NCBIfam" id="TIGR02621">
    <property type="entry name" value="cas3_GSU0051"/>
    <property type="match status" value="1"/>
</dbReference>
<comment type="similarity">
    <text evidence="2">In the central section; belongs to the CRISPR-associated helicase Cas3 family.</text>
</comment>
<feature type="domain" description="HD Cas3-type" evidence="10">
    <location>
        <begin position="794"/>
        <end position="999"/>
    </location>
</feature>
<evidence type="ECO:0000313" key="12">
    <source>
        <dbReference type="Proteomes" id="UP000317318"/>
    </source>
</evidence>
<evidence type="ECO:0000256" key="8">
    <source>
        <dbReference type="ARBA" id="ARBA00023118"/>
    </source>
</evidence>
<dbReference type="InterPro" id="IPR054712">
    <property type="entry name" value="Cas3-like_dom"/>
</dbReference>
<keyword evidence="11" id="KW-0540">Nuclease</keyword>
<dbReference type="NCBIfam" id="TIGR01596">
    <property type="entry name" value="cas3_HD"/>
    <property type="match status" value="1"/>
</dbReference>
<dbReference type="GO" id="GO:0046872">
    <property type="term" value="F:metal ion binding"/>
    <property type="evidence" value="ECO:0007669"/>
    <property type="project" value="UniProtKB-KW"/>
</dbReference>
<dbReference type="GO" id="GO:0004519">
    <property type="term" value="F:endonuclease activity"/>
    <property type="evidence" value="ECO:0007669"/>
    <property type="project" value="UniProtKB-KW"/>
</dbReference>
<evidence type="ECO:0000256" key="3">
    <source>
        <dbReference type="ARBA" id="ARBA00022723"/>
    </source>
</evidence>
<keyword evidence="3" id="KW-0479">Metal-binding</keyword>
<evidence type="ECO:0000256" key="7">
    <source>
        <dbReference type="ARBA" id="ARBA00022840"/>
    </source>
</evidence>
<gene>
    <name evidence="11" type="primary">cas3_1</name>
    <name evidence="11" type="ORF">Pan189_03920</name>
</gene>
<dbReference type="SUPFAM" id="SSF52540">
    <property type="entry name" value="P-loop containing nucleoside triphosphate hydrolases"/>
    <property type="match status" value="1"/>
</dbReference>
<keyword evidence="11" id="KW-0255">Endonuclease</keyword>
<dbReference type="KEGG" id="svp:Pan189_03920"/>
<keyword evidence="7" id="KW-0067">ATP-binding</keyword>
<reference evidence="11 12" key="1">
    <citation type="submission" date="2019-02" db="EMBL/GenBank/DDBJ databases">
        <title>Deep-cultivation of Planctomycetes and their phenomic and genomic characterization uncovers novel biology.</title>
        <authorList>
            <person name="Wiegand S."/>
            <person name="Jogler M."/>
            <person name="Boedeker C."/>
            <person name="Pinto D."/>
            <person name="Vollmers J."/>
            <person name="Rivas-Marin E."/>
            <person name="Kohn T."/>
            <person name="Peeters S.H."/>
            <person name="Heuer A."/>
            <person name="Rast P."/>
            <person name="Oberbeckmann S."/>
            <person name="Bunk B."/>
            <person name="Jeske O."/>
            <person name="Meyerdierks A."/>
            <person name="Storesund J.E."/>
            <person name="Kallscheuer N."/>
            <person name="Luecker S."/>
            <person name="Lage O.M."/>
            <person name="Pohl T."/>
            <person name="Merkel B.J."/>
            <person name="Hornburger P."/>
            <person name="Mueller R.-W."/>
            <person name="Bruemmer F."/>
            <person name="Labrenz M."/>
            <person name="Spormann A.M."/>
            <person name="Op den Camp H."/>
            <person name="Overmann J."/>
            <person name="Amann R."/>
            <person name="Jetten M.S.M."/>
            <person name="Mascher T."/>
            <person name="Medema M.H."/>
            <person name="Devos D.P."/>
            <person name="Kaster A.-K."/>
            <person name="Ovreas L."/>
            <person name="Rohde M."/>
            <person name="Galperin M.Y."/>
            <person name="Jogler C."/>
        </authorList>
    </citation>
    <scope>NUCLEOTIDE SEQUENCE [LARGE SCALE GENOMIC DNA]</scope>
    <source>
        <strain evidence="11 12">Pan189</strain>
    </source>
</reference>
<keyword evidence="12" id="KW-1185">Reference proteome</keyword>
<dbReference type="GO" id="GO:0051607">
    <property type="term" value="P:defense response to virus"/>
    <property type="evidence" value="ECO:0007669"/>
    <property type="project" value="UniProtKB-KW"/>
</dbReference>
<dbReference type="EMBL" id="CP036268">
    <property type="protein sequence ID" value="QDT36037.1"/>
    <property type="molecule type" value="Genomic_DNA"/>
</dbReference>
<evidence type="ECO:0000256" key="6">
    <source>
        <dbReference type="ARBA" id="ARBA00022806"/>
    </source>
</evidence>
<dbReference type="Gene3D" id="3.40.50.300">
    <property type="entry name" value="P-loop containing nucleotide triphosphate hydrolases"/>
    <property type="match status" value="2"/>
</dbReference>
<dbReference type="AlphaFoldDB" id="A0A517QWR7"/>
<dbReference type="InterPro" id="IPR006483">
    <property type="entry name" value="CRISPR-assoc_Cas3_HD"/>
</dbReference>
<dbReference type="PROSITE" id="PS51643">
    <property type="entry name" value="HD_CAS3"/>
    <property type="match status" value="1"/>
</dbReference>
<dbReference type="OrthoDB" id="9810236at2"/>
<dbReference type="InterPro" id="IPR038257">
    <property type="entry name" value="CRISPR-assoc_Cas3_HD_sf"/>
</dbReference>
<evidence type="ECO:0000256" key="2">
    <source>
        <dbReference type="ARBA" id="ARBA00009046"/>
    </source>
</evidence>
<keyword evidence="6 11" id="KW-0347">Helicase</keyword>
<sequence length="1006" mass="111305">MNETRLDFASFFEELHGHPPYDWQHRLAENAIEGDWPGAVDLPTGSGKTACIDIAVFALAAQADRSPAERSAPRRIFFSVNRRVIVDEAFERSRRIANALWIAEQSDAGDKPALRQVAANLRRIAGTEPEDPAPPLDVLELRGGIYRDNRWARSVVQPTVVCTTPDQLGSRLLFRGYGVSSKAAPIPAALIAYDSLLFLDEAHISEPFRQTLENVSRFVDPTKWAERDIGVPPFTVVPMTATPNEAMQSRGVVRLGEADRANDRLKRRLEASKPATLRPPSKNLQKDVVSEATELLNNGPAAIGIIVNRVATAREIFATLEALPKETGNKKSKKPSLPEGTAIELVIGATRPIDRDDQARRLRALVGGIERPDKSEVSSIVVATQCLEVGADYDFDVLLTECASLDALRQRFGRLNRGGRPVEARASIFIYQKDVKAEDKLKDDKPLDPIYGNALARTWNWLTEAKSEADQVDFGIDAFTRLLKQSDDSGRIPAAQLPPSALLDAPVMMPAYVDLWCQTEPTPEPDPDVALFIHGPQETEPDVAVCWRADLINEDGSGPKNWCDTVALLPPTSAECLRLPISRVRRWLDGALDQVNQYADTLGQPEPDDGSKETKGDRPPLGVLWKGKRDSTLLSEPADLKPGSTLVLPADMENSAWLGHLPDWEQVQNEGETRTRIRDRAEQAFRTAKNRAAVRLHPALRHLYPADAPAIEALFQAASRHLHEKLSNDDWQGFIDAAADKHAEFSAFASLGNPRIELYPDRKGVVLYARNRLDPHHGQTLPTLDDEEDETSRNQLGEISLKDHTAHVVAEIEQTLALVGQSLPHELFGNAAKWHDLGKADERFQAMLWRGDRTDACLRAGTSARILAKSDGVPLSRTAIKDAYRRAGLPWGFRHEMLSMQLVEAHGLAAGEGDPELTLHLIAAHHGYARPFAPVVPDEELPAVRVDDVALTAAQRSELIPAHRLDSGVGERFWRLTRRYGWWGLAYLEALLRLADQRASAKEDNA</sequence>
<dbReference type="RefSeq" id="WP_145362272.1">
    <property type="nucleotide sequence ID" value="NZ_CP036268.1"/>
</dbReference>
<evidence type="ECO:0000256" key="4">
    <source>
        <dbReference type="ARBA" id="ARBA00022741"/>
    </source>
</evidence>
<dbReference type="InterPro" id="IPR013444">
    <property type="entry name" value="Helicase_Cas3_CRISPR-ass_Anaes"/>
</dbReference>
<name>A0A517QWR7_9PLAN</name>
<dbReference type="Pfam" id="PF22590">
    <property type="entry name" value="Cas3-like_C_2"/>
    <property type="match status" value="1"/>
</dbReference>
<dbReference type="Gene3D" id="1.10.3210.30">
    <property type="match status" value="1"/>
</dbReference>
<feature type="compositionally biased region" description="Basic and acidic residues" evidence="9">
    <location>
        <begin position="609"/>
        <end position="618"/>
    </location>
</feature>
<dbReference type="InterPro" id="IPR027417">
    <property type="entry name" value="P-loop_NTPase"/>
</dbReference>
<comment type="similarity">
    <text evidence="1">In the N-terminal section; belongs to the CRISPR-associated nuclease Cas3-HD family.</text>
</comment>
<evidence type="ECO:0000256" key="9">
    <source>
        <dbReference type="SAM" id="MobiDB-lite"/>
    </source>
</evidence>
<dbReference type="InterPro" id="IPR014001">
    <property type="entry name" value="Helicase_ATP-bd"/>
</dbReference>
<protein>
    <submittedName>
        <fullName evidence="11">CRISPR-associated endonuclease/helicase Cas3</fullName>
        <ecNumber evidence="11">3.1.-.-</ecNumber>
    </submittedName>
</protein>
<keyword evidence="8" id="KW-0051">Antiviral defense</keyword>
<evidence type="ECO:0000256" key="5">
    <source>
        <dbReference type="ARBA" id="ARBA00022801"/>
    </source>
</evidence>
<dbReference type="GO" id="GO:0004386">
    <property type="term" value="F:helicase activity"/>
    <property type="evidence" value="ECO:0007669"/>
    <property type="project" value="UniProtKB-KW"/>
</dbReference>
<keyword evidence="4" id="KW-0547">Nucleotide-binding</keyword>
<keyword evidence="5 11" id="KW-0378">Hydrolase</keyword>
<dbReference type="SMART" id="SM00487">
    <property type="entry name" value="DEXDc"/>
    <property type="match status" value="1"/>
</dbReference>
<organism evidence="11 12">
    <name type="scientific">Stratiformator vulcanicus</name>
    <dbReference type="NCBI Taxonomy" id="2527980"/>
    <lineage>
        <taxon>Bacteria</taxon>
        <taxon>Pseudomonadati</taxon>
        <taxon>Planctomycetota</taxon>
        <taxon>Planctomycetia</taxon>
        <taxon>Planctomycetales</taxon>
        <taxon>Planctomycetaceae</taxon>
        <taxon>Stratiformator</taxon>
    </lineage>
</organism>